<dbReference type="AlphaFoldDB" id="A0AAJ1TK95"/>
<dbReference type="Proteomes" id="UP001238450">
    <property type="component" value="Unassembled WGS sequence"/>
</dbReference>
<dbReference type="Gene3D" id="3.90.550.10">
    <property type="entry name" value="Spore Coat Polysaccharide Biosynthesis Protein SpsA, Chain A"/>
    <property type="match status" value="1"/>
</dbReference>
<gene>
    <name evidence="3" type="ORF">J2Z48_001824</name>
</gene>
<evidence type="ECO:0000259" key="2">
    <source>
        <dbReference type="Pfam" id="PF00535"/>
    </source>
</evidence>
<reference evidence="3 4" key="1">
    <citation type="submission" date="2023-07" db="EMBL/GenBank/DDBJ databases">
        <title>Genomic Encyclopedia of Type Strains, Phase IV (KMG-IV): sequencing the most valuable type-strain genomes for metagenomic binning, comparative biology and taxonomic classification.</title>
        <authorList>
            <person name="Goeker M."/>
        </authorList>
    </citation>
    <scope>NUCLEOTIDE SEQUENCE [LARGE SCALE GENOMIC DNA]</scope>
    <source>
        <strain evidence="3 4">DSM 46876</strain>
    </source>
</reference>
<comment type="similarity">
    <text evidence="1">Belongs to the glycosyltransferase 2 family.</text>
</comment>
<evidence type="ECO:0000313" key="3">
    <source>
        <dbReference type="EMBL" id="MDQ0417651.1"/>
    </source>
</evidence>
<keyword evidence="4" id="KW-1185">Reference proteome</keyword>
<proteinExistence type="inferred from homology"/>
<dbReference type="InterPro" id="IPR001173">
    <property type="entry name" value="Glyco_trans_2-like"/>
</dbReference>
<dbReference type="SUPFAM" id="SSF53448">
    <property type="entry name" value="Nucleotide-diphospho-sugar transferases"/>
    <property type="match status" value="1"/>
</dbReference>
<dbReference type="Pfam" id="PF00535">
    <property type="entry name" value="Glycos_transf_2"/>
    <property type="match status" value="1"/>
</dbReference>
<dbReference type="PANTHER" id="PTHR22916">
    <property type="entry name" value="GLYCOSYLTRANSFERASE"/>
    <property type="match status" value="1"/>
</dbReference>
<dbReference type="InterPro" id="IPR029044">
    <property type="entry name" value="Nucleotide-diphossugar_trans"/>
</dbReference>
<evidence type="ECO:0000313" key="4">
    <source>
        <dbReference type="Proteomes" id="UP001238450"/>
    </source>
</evidence>
<organism evidence="3 4">
    <name type="scientific">Croceifilum oryzae</name>
    <dbReference type="NCBI Taxonomy" id="1553429"/>
    <lineage>
        <taxon>Bacteria</taxon>
        <taxon>Bacillati</taxon>
        <taxon>Bacillota</taxon>
        <taxon>Bacilli</taxon>
        <taxon>Bacillales</taxon>
        <taxon>Thermoactinomycetaceae</taxon>
        <taxon>Croceifilum</taxon>
    </lineage>
</organism>
<accession>A0AAJ1TK95</accession>
<dbReference type="EMBL" id="JAUSUV010000007">
    <property type="protein sequence ID" value="MDQ0417651.1"/>
    <property type="molecule type" value="Genomic_DNA"/>
</dbReference>
<name>A0AAJ1TK95_9BACL</name>
<dbReference type="GO" id="GO:0016758">
    <property type="term" value="F:hexosyltransferase activity"/>
    <property type="evidence" value="ECO:0007669"/>
    <property type="project" value="UniProtKB-ARBA"/>
</dbReference>
<dbReference type="PANTHER" id="PTHR22916:SF3">
    <property type="entry name" value="UDP-GLCNAC:BETAGAL BETA-1,3-N-ACETYLGLUCOSAMINYLTRANSFERASE-LIKE PROTEIN 1"/>
    <property type="match status" value="1"/>
</dbReference>
<evidence type="ECO:0000256" key="1">
    <source>
        <dbReference type="ARBA" id="ARBA00006739"/>
    </source>
</evidence>
<feature type="domain" description="Glycosyltransferase 2-like" evidence="2">
    <location>
        <begin position="13"/>
        <end position="183"/>
    </location>
</feature>
<comment type="caution">
    <text evidence="3">The sequence shown here is derived from an EMBL/GenBank/DDBJ whole genome shotgun (WGS) entry which is preliminary data.</text>
</comment>
<sequence length="310" mass="35965">MDLSNERSVPKVSILIPTYNRPEYLKLALDSVLAQTYPNIEIIIGDDSTNNETGTMLQPYLKQYDYIKYFRRAARVPYDNMAQCFRFASGEFINFLMDDDIFHPEKISKMMDYFLKHPNLSLVTSYRGLIDANGNTLPIEGFSRPVFSQDTLVNGKEFGSFFMKHRINFVGEPTTALFRKSALPGGWANYQGIRYFALVDIASWLTLLSNGDIVYIAEPLSFFRRHAEQGNNHEAWKEGTYYEWGILIHENPFIDQAERDSQISGYIQEHGEQRIFGISQCTNPYLSEDVRAKYLQIFDRNFIRSKQFHS</sequence>
<dbReference type="RefSeq" id="WP_307252796.1">
    <property type="nucleotide sequence ID" value="NZ_JAUSUV010000007.1"/>
</dbReference>
<protein>
    <submittedName>
        <fullName evidence="3">Glycosyltransferase involved in cell wall biosynthesis</fullName>
    </submittedName>
</protein>